<keyword evidence="3" id="KW-1185">Reference proteome</keyword>
<dbReference type="SUPFAM" id="SSF52833">
    <property type="entry name" value="Thioredoxin-like"/>
    <property type="match status" value="1"/>
</dbReference>
<feature type="signal peptide" evidence="1">
    <location>
        <begin position="1"/>
        <end position="30"/>
    </location>
</feature>
<dbReference type="InterPro" id="IPR036249">
    <property type="entry name" value="Thioredoxin-like_sf"/>
</dbReference>
<dbReference type="PANTHER" id="PTHR36057">
    <property type="match status" value="1"/>
</dbReference>
<dbReference type="Gene3D" id="3.40.30.10">
    <property type="entry name" value="Glutaredoxin"/>
    <property type="match status" value="1"/>
</dbReference>
<protein>
    <submittedName>
        <fullName evidence="2">DUF1223 domain-containing protein</fullName>
    </submittedName>
</protein>
<gene>
    <name evidence="2" type="ORF">HAT86_02855</name>
</gene>
<dbReference type="InterPro" id="IPR010634">
    <property type="entry name" value="DUF1223"/>
</dbReference>
<name>A0A967BCJ4_9RHOB</name>
<comment type="caution">
    <text evidence="2">The sequence shown here is derived from an EMBL/GenBank/DDBJ whole genome shotgun (WGS) entry which is preliminary data.</text>
</comment>
<dbReference type="Pfam" id="PF06764">
    <property type="entry name" value="DUF1223"/>
    <property type="match status" value="1"/>
</dbReference>
<feature type="chain" id="PRO_5037836768" evidence="1">
    <location>
        <begin position="31"/>
        <end position="239"/>
    </location>
</feature>
<sequence length="239" mass="25863">MTRFFSKTVFATGLCFLGAVAGLTASPAQAEQRKVVVELFTSQGCSSCPPADALLAELAKRDDIVALALHVDYWDYIGWKDSFGDPRNTARQKAYAAARGENMVYTPQIVVNGQHAIVGTKAMKLADLIAKHKSVGRSIELQAERDGDQLRIRAEGALKAPVQVHVVRYIPQKDVKVRKGENAGRTLGYSNIVTDWSVVADWDGAAPLSISLPIKGDQPVVVLLQKIGQGPIQAVSILR</sequence>
<evidence type="ECO:0000313" key="2">
    <source>
        <dbReference type="EMBL" id="NHQ73406.1"/>
    </source>
</evidence>
<accession>A0A967BCJ4</accession>
<dbReference type="Proteomes" id="UP000639775">
    <property type="component" value="Unassembled WGS sequence"/>
</dbReference>
<reference evidence="2" key="1">
    <citation type="submission" date="2020-03" db="EMBL/GenBank/DDBJ databases">
        <title>Roseovarius gahaiensis sp. nov., isolated from Gahai Saline Lake, China.</title>
        <authorList>
            <person name="Sun X."/>
        </authorList>
    </citation>
    <scope>NUCLEOTIDE SEQUENCE</scope>
    <source>
        <strain evidence="2">GH877</strain>
    </source>
</reference>
<evidence type="ECO:0000313" key="3">
    <source>
        <dbReference type="Proteomes" id="UP000639775"/>
    </source>
</evidence>
<dbReference type="EMBL" id="JAAORB010000003">
    <property type="protein sequence ID" value="NHQ73406.1"/>
    <property type="molecule type" value="Genomic_DNA"/>
</dbReference>
<dbReference type="PANTHER" id="PTHR36057:SF1">
    <property type="entry name" value="LIPOPROTEIN LIPID ATTACHMENT SITE-LIKE PROTEIN, PUTATIVE (DUF1223)-RELATED"/>
    <property type="match status" value="1"/>
</dbReference>
<proteinExistence type="predicted"/>
<dbReference type="RefSeq" id="WP_167193202.1">
    <property type="nucleotide sequence ID" value="NZ_JAAORB010000003.1"/>
</dbReference>
<organism evidence="2 3">
    <name type="scientific">Roseovarius gahaiensis</name>
    <dbReference type="NCBI Taxonomy" id="2716691"/>
    <lineage>
        <taxon>Bacteria</taxon>
        <taxon>Pseudomonadati</taxon>
        <taxon>Pseudomonadota</taxon>
        <taxon>Alphaproteobacteria</taxon>
        <taxon>Rhodobacterales</taxon>
        <taxon>Roseobacteraceae</taxon>
        <taxon>Roseovarius</taxon>
    </lineage>
</organism>
<keyword evidence="1" id="KW-0732">Signal</keyword>
<evidence type="ECO:0000256" key="1">
    <source>
        <dbReference type="SAM" id="SignalP"/>
    </source>
</evidence>
<dbReference type="AlphaFoldDB" id="A0A967BCJ4"/>